<geneLocation type="plasmid" evidence="3">
    <name>unnamed1</name>
</geneLocation>
<keyword evidence="4" id="KW-1185">Reference proteome</keyword>
<dbReference type="SUPFAM" id="SSF101082">
    <property type="entry name" value="Typo IV secretion system protein TraC"/>
    <property type="match status" value="1"/>
</dbReference>
<feature type="chain" id="PRO_5019296852" description="Conjugal transfer protein TraF" evidence="2">
    <location>
        <begin position="40"/>
        <end position="281"/>
    </location>
</feature>
<dbReference type="AlphaFoldDB" id="A0A3S8UD45"/>
<sequence length="281" mass="29705">MPAIHHLLGVHSVRPAVLRTRARLALAVCASILASPLLAQGVPVIDGTNLAKNIEQLQAALRDAENQIAQIEELKKQVETGLEQLTNLEGILGSISGLNEIASLYNSVEDLRSRAAKITDLSDFQDALTIGDFDGLLDSLLDGDVTMGDKMAAEYMRDTLEGAGLTSETLAGLSSSANPQDKLIATTAATSATAMGVAQLSYEEAAQSLARIDGLVAEIANQEGLKESIDLNTRMAAETNYMLGQMWRLNAAAGLAAGQTGVNWAAEQAKEKSFFDYSGAE</sequence>
<accession>A0A3S8UD45</accession>
<dbReference type="EMBL" id="CP034329">
    <property type="protein sequence ID" value="AZL61355.1"/>
    <property type="molecule type" value="Genomic_DNA"/>
</dbReference>
<evidence type="ECO:0008006" key="5">
    <source>
        <dbReference type="Google" id="ProtNLM"/>
    </source>
</evidence>
<keyword evidence="1" id="KW-0175">Coiled coil</keyword>
<gene>
    <name evidence="3" type="ORF">EI545_20620</name>
</gene>
<evidence type="ECO:0000256" key="2">
    <source>
        <dbReference type="SAM" id="SignalP"/>
    </source>
</evidence>
<proteinExistence type="predicted"/>
<dbReference type="Pfam" id="PF07996">
    <property type="entry name" value="T4SS"/>
    <property type="match status" value="1"/>
</dbReference>
<organism evidence="3 4">
    <name type="scientific">Tabrizicola piscis</name>
    <dbReference type="NCBI Taxonomy" id="2494374"/>
    <lineage>
        <taxon>Bacteria</taxon>
        <taxon>Pseudomonadati</taxon>
        <taxon>Pseudomonadota</taxon>
        <taxon>Alphaproteobacteria</taxon>
        <taxon>Rhodobacterales</taxon>
        <taxon>Paracoccaceae</taxon>
        <taxon>Tabrizicola</taxon>
    </lineage>
</organism>
<dbReference type="Gene3D" id="1.20.58.430">
    <property type="entry name" value="Type IV secretion system, VirB5-domain"/>
    <property type="match status" value="1"/>
</dbReference>
<evidence type="ECO:0000313" key="4">
    <source>
        <dbReference type="Proteomes" id="UP000282002"/>
    </source>
</evidence>
<reference evidence="3 4" key="1">
    <citation type="submission" date="2018-12" db="EMBL/GenBank/DDBJ databases">
        <title>Complete genome sequencing of Tabrizicola sp. K13M18.</title>
        <authorList>
            <person name="Bae J.-W."/>
        </authorList>
    </citation>
    <scope>NUCLEOTIDE SEQUENCE [LARGE SCALE GENOMIC DNA]</scope>
    <source>
        <strain evidence="3 4">K13M18</strain>
        <plasmid evidence="3 4">unnamed1</plasmid>
    </source>
</reference>
<feature type="coiled-coil region" evidence="1">
    <location>
        <begin position="47"/>
        <end position="91"/>
    </location>
</feature>
<evidence type="ECO:0000256" key="1">
    <source>
        <dbReference type="SAM" id="Coils"/>
    </source>
</evidence>
<dbReference type="KEGG" id="taw:EI545_20620"/>
<dbReference type="InterPro" id="IPR023220">
    <property type="entry name" value="T4SS_VirB5-domain"/>
</dbReference>
<keyword evidence="3" id="KW-0614">Plasmid</keyword>
<name>A0A3S8UD45_9RHOB</name>
<dbReference type="Proteomes" id="UP000282002">
    <property type="component" value="Plasmid unnamed1"/>
</dbReference>
<dbReference type="InterPro" id="IPR014158">
    <property type="entry name" value="T4SS_VirB5"/>
</dbReference>
<dbReference type="OrthoDB" id="8100773at2"/>
<feature type="signal peptide" evidence="2">
    <location>
        <begin position="1"/>
        <end position="39"/>
    </location>
</feature>
<evidence type="ECO:0000313" key="3">
    <source>
        <dbReference type="EMBL" id="AZL61355.1"/>
    </source>
</evidence>
<keyword evidence="2" id="KW-0732">Signal</keyword>
<protein>
    <recommendedName>
        <fullName evidence="5">Conjugal transfer protein TraF</fullName>
    </recommendedName>
</protein>